<dbReference type="Pfam" id="PF21621">
    <property type="entry name" value="MPI_cupin_dom"/>
    <property type="match status" value="1"/>
</dbReference>
<dbReference type="InterPro" id="IPR046457">
    <property type="entry name" value="PMI_typeI_cat"/>
</dbReference>
<sequence length="327" mass="36951">MKFEPLKFHPILKEKIWGGNKLKTKLNKPVDNTDSVGESWEISGCPGEESVVKSGPFDGMKITDLVEKDPAGLMGKKVFQKYGKEFPLLFKFLDARQDLSVQVHPDDKLAQEKHGLPFGKNEMWYILDAEKGSTLISGFKEEMNKEKLKQNVEAGTLEEVLLKHKAKAGDVFNIPAGRIHTIGKGILLAEIQQSSDITYRIYDFDRVDKEGKKRELHLEQSYDALDYELKEQYKTHPEPHPDSEVTLVSNEYFSTTLLEVKSSYKINPQSLDSFVVMMGIEGEFAITYQDKKYDLVKGESILLPASCEEIILEAKKGSAKALKSCIL</sequence>
<feature type="binding site" evidence="5">
    <location>
        <position position="104"/>
    </location>
    <ligand>
        <name>Zn(2+)</name>
        <dbReference type="ChEBI" id="CHEBI:29105"/>
    </ligand>
</feature>
<evidence type="ECO:0000256" key="4">
    <source>
        <dbReference type="ARBA" id="ARBA00030762"/>
    </source>
</evidence>
<dbReference type="PIRSF" id="PIRSF036894">
    <property type="entry name" value="PMI_Firm_short"/>
    <property type="match status" value="1"/>
</dbReference>
<dbReference type="Proteomes" id="UP000298616">
    <property type="component" value="Chromosome"/>
</dbReference>
<dbReference type="KEGG" id="fpf:DCC35_00620"/>
<keyword evidence="1 5" id="KW-0479">Metal-binding</keyword>
<feature type="domain" description="Phosphomannose isomerase type I catalytic" evidence="7">
    <location>
        <begin position="7"/>
        <end position="132"/>
    </location>
</feature>
<dbReference type="InterPro" id="IPR014710">
    <property type="entry name" value="RmlC-like_jellyroll"/>
</dbReference>
<dbReference type="OrthoDB" id="9808275at2"/>
<organism evidence="9 10">
    <name type="scientific">Mangrovivirga cuniculi</name>
    <dbReference type="NCBI Taxonomy" id="2715131"/>
    <lineage>
        <taxon>Bacteria</taxon>
        <taxon>Pseudomonadati</taxon>
        <taxon>Bacteroidota</taxon>
        <taxon>Cytophagia</taxon>
        <taxon>Cytophagales</taxon>
        <taxon>Mangrovivirgaceae</taxon>
        <taxon>Mangrovivirga</taxon>
    </lineage>
</organism>
<name>A0A4D7JPM0_9BACT</name>
<keyword evidence="9" id="KW-0413">Isomerase</keyword>
<protein>
    <recommendedName>
        <fullName evidence="3">Phosphohexomutase</fullName>
    </recommendedName>
    <alternativeName>
        <fullName evidence="4">Phosphomannose isomerase</fullName>
    </alternativeName>
</protein>
<dbReference type="InterPro" id="IPR049071">
    <property type="entry name" value="MPI_cupin_dom"/>
</dbReference>
<accession>A0A4D7JPM0</accession>
<evidence type="ECO:0000313" key="9">
    <source>
        <dbReference type="EMBL" id="QCK13356.1"/>
    </source>
</evidence>
<evidence type="ECO:0000256" key="5">
    <source>
        <dbReference type="PIRSR" id="PIRSR036894-1"/>
    </source>
</evidence>
<dbReference type="InterPro" id="IPR011051">
    <property type="entry name" value="RmlC_Cupin_sf"/>
</dbReference>
<keyword evidence="10" id="KW-1185">Reference proteome</keyword>
<dbReference type="Gene3D" id="2.60.120.10">
    <property type="entry name" value="Jelly Rolls"/>
    <property type="match status" value="2"/>
</dbReference>
<dbReference type="GO" id="GO:0004476">
    <property type="term" value="F:mannose-6-phosphate isomerase activity"/>
    <property type="evidence" value="ECO:0007669"/>
    <property type="project" value="InterPro"/>
</dbReference>
<dbReference type="Pfam" id="PF20511">
    <property type="entry name" value="PMI_typeI_cat"/>
    <property type="match status" value="1"/>
</dbReference>
<feature type="binding site" evidence="5">
    <location>
        <position position="122"/>
    </location>
    <ligand>
        <name>Zn(2+)</name>
        <dbReference type="ChEBI" id="CHEBI:29105"/>
    </ligand>
</feature>
<evidence type="ECO:0000313" key="10">
    <source>
        <dbReference type="Proteomes" id="UP000298616"/>
    </source>
</evidence>
<dbReference type="PANTHER" id="PTHR42742:SF3">
    <property type="entry name" value="FRUCTOKINASE"/>
    <property type="match status" value="1"/>
</dbReference>
<dbReference type="InterPro" id="IPR051804">
    <property type="entry name" value="Carb_Metab_Reg_Kinase/Isom"/>
</dbReference>
<evidence type="ECO:0000256" key="3">
    <source>
        <dbReference type="ARBA" id="ARBA00029741"/>
    </source>
</evidence>
<feature type="domain" description="Mannose-6-phosphate isomerase cupin" evidence="8">
    <location>
        <begin position="245"/>
        <end position="314"/>
    </location>
</feature>
<feature type="active site" evidence="6">
    <location>
        <position position="200"/>
    </location>
</feature>
<evidence type="ECO:0000256" key="2">
    <source>
        <dbReference type="ARBA" id="ARBA00022833"/>
    </source>
</evidence>
<dbReference type="RefSeq" id="WP_137088950.1">
    <property type="nucleotide sequence ID" value="NZ_CP028923.1"/>
</dbReference>
<feature type="binding site" evidence="5">
    <location>
        <position position="180"/>
    </location>
    <ligand>
        <name>Zn(2+)</name>
        <dbReference type="ChEBI" id="CHEBI:29105"/>
    </ligand>
</feature>
<keyword evidence="2 5" id="KW-0862">Zinc</keyword>
<dbReference type="EMBL" id="CP028923">
    <property type="protein sequence ID" value="QCK13356.1"/>
    <property type="molecule type" value="Genomic_DNA"/>
</dbReference>
<reference evidence="9 10" key="1">
    <citation type="submission" date="2018-04" db="EMBL/GenBank/DDBJ databases">
        <title>Complete genome uncultured novel isolate.</title>
        <authorList>
            <person name="Merlino G."/>
        </authorList>
    </citation>
    <scope>NUCLEOTIDE SEQUENCE [LARGE SCALE GENOMIC DNA]</scope>
    <source>
        <strain evidence="10">R1DC9</strain>
    </source>
</reference>
<dbReference type="CDD" id="cd07010">
    <property type="entry name" value="cupin_PMI_type_I_N_bac"/>
    <property type="match status" value="1"/>
</dbReference>
<dbReference type="GO" id="GO:0008270">
    <property type="term" value="F:zinc ion binding"/>
    <property type="evidence" value="ECO:0007669"/>
    <property type="project" value="InterPro"/>
</dbReference>
<dbReference type="PANTHER" id="PTHR42742">
    <property type="entry name" value="TRANSCRIPTIONAL REPRESSOR MPRA"/>
    <property type="match status" value="1"/>
</dbReference>
<comment type="cofactor">
    <cofactor evidence="5">
        <name>Zn(2+)</name>
        <dbReference type="ChEBI" id="CHEBI:29105"/>
    </cofactor>
    <text evidence="5">Binds 1 zinc ion per subunit.</text>
</comment>
<dbReference type="AlphaFoldDB" id="A0A4D7JPM0"/>
<evidence type="ECO:0000256" key="1">
    <source>
        <dbReference type="ARBA" id="ARBA00022723"/>
    </source>
</evidence>
<proteinExistence type="predicted"/>
<evidence type="ECO:0000256" key="6">
    <source>
        <dbReference type="PIRSR" id="PIRSR036894-2"/>
    </source>
</evidence>
<dbReference type="SUPFAM" id="SSF51182">
    <property type="entry name" value="RmlC-like cupins"/>
    <property type="match status" value="1"/>
</dbReference>
<gene>
    <name evidence="9" type="ORF">DCC35_00620</name>
</gene>
<evidence type="ECO:0000259" key="8">
    <source>
        <dbReference type="Pfam" id="PF21621"/>
    </source>
</evidence>
<dbReference type="GO" id="GO:0005975">
    <property type="term" value="P:carbohydrate metabolic process"/>
    <property type="evidence" value="ECO:0007669"/>
    <property type="project" value="InterPro"/>
</dbReference>
<dbReference type="InterPro" id="IPR014628">
    <property type="entry name" value="Man6P_isomerase_Firm_short"/>
</dbReference>
<evidence type="ECO:0000259" key="7">
    <source>
        <dbReference type="Pfam" id="PF20511"/>
    </source>
</evidence>